<organism evidence="1 2">
    <name type="scientific">Pelomonas cellulosilytica</name>
    <dbReference type="NCBI Taxonomy" id="2906762"/>
    <lineage>
        <taxon>Bacteria</taxon>
        <taxon>Pseudomonadati</taxon>
        <taxon>Pseudomonadota</taxon>
        <taxon>Betaproteobacteria</taxon>
        <taxon>Burkholderiales</taxon>
        <taxon>Sphaerotilaceae</taxon>
        <taxon>Roseateles</taxon>
    </lineage>
</organism>
<accession>A0ABS8Y199</accession>
<keyword evidence="2" id="KW-1185">Reference proteome</keyword>
<comment type="caution">
    <text evidence="1">The sequence shown here is derived from an EMBL/GenBank/DDBJ whole genome shotgun (WGS) entry which is preliminary data.</text>
</comment>
<dbReference type="RefSeq" id="WP_233373923.1">
    <property type="nucleotide sequence ID" value="NZ_JAJTWU010000008.1"/>
</dbReference>
<evidence type="ECO:0000313" key="1">
    <source>
        <dbReference type="EMBL" id="MCE4556801.1"/>
    </source>
</evidence>
<gene>
    <name evidence="1" type="ORF">LXT13_20585</name>
</gene>
<protein>
    <submittedName>
        <fullName evidence="1">NAD(+)--dinitrogen-reductase ADP-D-ribosyltransferase</fullName>
    </submittedName>
</protein>
<name>A0ABS8Y199_9BURK</name>
<dbReference type="EMBL" id="JAJTWU010000008">
    <property type="protein sequence ID" value="MCE4556801.1"/>
    <property type="molecule type" value="Genomic_DNA"/>
</dbReference>
<dbReference type="Pfam" id="PF07357">
    <property type="entry name" value="DRAT"/>
    <property type="match status" value="1"/>
</dbReference>
<dbReference type="InterPro" id="IPR009953">
    <property type="entry name" value="DRA_trans"/>
</dbReference>
<sequence length="268" mass="29454">MAAQDEVHPGRWFSTNLVGVPAPVLASPAFNEHPVPLQIAGARATQRGLFALLAHCSTLTEASAVFEHLVSITFGLQRAAPGAAGAEARRWRTSYIKLLQGWGLDAGGPAAAVLKGWVESRFGLVPTYHRAPLGHFPSDAWLNYLMEKAQGRWHNNAIWRQLDLLFEFCQWSLARFAPLGAGRWVELWRGASPQEARAGRDGTVRLNNIVSMSLSRDAASCFGDWVLRLRVPQCKLVCYPGLLDTHVLDGEGEVLVLGGDYRAVVRYD</sequence>
<proteinExistence type="predicted"/>
<dbReference type="Proteomes" id="UP001200741">
    <property type="component" value="Unassembled WGS sequence"/>
</dbReference>
<reference evidence="1 2" key="1">
    <citation type="submission" date="2021-12" db="EMBL/GenBank/DDBJ databases">
        <title>Genome seq of P8.</title>
        <authorList>
            <person name="Seo T."/>
        </authorList>
    </citation>
    <scope>NUCLEOTIDE SEQUENCE [LARGE SCALE GENOMIC DNA]</scope>
    <source>
        <strain evidence="1 2">P8</strain>
    </source>
</reference>
<evidence type="ECO:0000313" key="2">
    <source>
        <dbReference type="Proteomes" id="UP001200741"/>
    </source>
</evidence>